<accession>A0A238K0D7</accession>
<dbReference type="RefSeq" id="WP_254920138.1">
    <property type="nucleotide sequence ID" value="NZ_FXYG01000001.1"/>
</dbReference>
<evidence type="ECO:0000256" key="1">
    <source>
        <dbReference type="SAM" id="MobiDB-lite"/>
    </source>
</evidence>
<reference evidence="4" key="1">
    <citation type="submission" date="2017-05" db="EMBL/GenBank/DDBJ databases">
        <authorList>
            <person name="Rodrigo-Torres L."/>
            <person name="Arahal R. D."/>
            <person name="Lucena T."/>
        </authorList>
    </citation>
    <scope>NUCLEOTIDE SEQUENCE [LARGE SCALE GENOMIC DNA]</scope>
    <source>
        <strain evidence="4">CECT 8715</strain>
    </source>
</reference>
<keyword evidence="4" id="KW-1185">Reference proteome</keyword>
<dbReference type="SUPFAM" id="SSF51294">
    <property type="entry name" value="Hedgehog/intein (Hint) domain"/>
    <property type="match status" value="1"/>
</dbReference>
<dbReference type="EMBL" id="FXYG01000001">
    <property type="protein sequence ID" value="SMX35426.1"/>
    <property type="molecule type" value="Genomic_DNA"/>
</dbReference>
<dbReference type="InterPro" id="IPR006141">
    <property type="entry name" value="Intein_N"/>
</dbReference>
<evidence type="ECO:0000259" key="2">
    <source>
        <dbReference type="SMART" id="SM00306"/>
    </source>
</evidence>
<name>A0A238K0D7_9RHOB</name>
<dbReference type="InterPro" id="IPR003587">
    <property type="entry name" value="Hint_dom_N"/>
</dbReference>
<organism evidence="3 4">
    <name type="scientific">Ruegeria arenilitoris</name>
    <dbReference type="NCBI Taxonomy" id="1173585"/>
    <lineage>
        <taxon>Bacteria</taxon>
        <taxon>Pseudomonadati</taxon>
        <taxon>Pseudomonadota</taxon>
        <taxon>Alphaproteobacteria</taxon>
        <taxon>Rhodobacterales</taxon>
        <taxon>Roseobacteraceae</taxon>
        <taxon>Ruegeria</taxon>
    </lineage>
</organism>
<dbReference type="PROSITE" id="PS50817">
    <property type="entry name" value="INTEIN_N_TER"/>
    <property type="match status" value="1"/>
</dbReference>
<dbReference type="Gene3D" id="2.170.16.10">
    <property type="entry name" value="Hedgehog/Intein (Hint) domain"/>
    <property type="match status" value="1"/>
</dbReference>
<proteinExistence type="predicted"/>
<dbReference type="InterPro" id="IPR036844">
    <property type="entry name" value="Hint_dom_sf"/>
</dbReference>
<dbReference type="Proteomes" id="UP000202485">
    <property type="component" value="Unassembled WGS sequence"/>
</dbReference>
<dbReference type="SMART" id="SM00306">
    <property type="entry name" value="HintN"/>
    <property type="match status" value="1"/>
</dbReference>
<dbReference type="GO" id="GO:0016539">
    <property type="term" value="P:intein-mediated protein splicing"/>
    <property type="evidence" value="ECO:0007669"/>
    <property type="project" value="InterPro"/>
</dbReference>
<dbReference type="CDD" id="cd00081">
    <property type="entry name" value="Hint"/>
    <property type="match status" value="1"/>
</dbReference>
<dbReference type="InterPro" id="IPR028992">
    <property type="entry name" value="Hedgehog/Intein_dom"/>
</dbReference>
<evidence type="ECO:0000313" key="3">
    <source>
        <dbReference type="EMBL" id="SMX35426.1"/>
    </source>
</evidence>
<feature type="region of interest" description="Disordered" evidence="1">
    <location>
        <begin position="56"/>
        <end position="76"/>
    </location>
</feature>
<feature type="domain" description="Hint" evidence="2">
    <location>
        <begin position="151"/>
        <end position="255"/>
    </location>
</feature>
<protein>
    <recommendedName>
        <fullName evidence="2">Hint domain-containing protein</fullName>
    </recommendedName>
</protein>
<sequence length="355" mass="37813">MATFNFTVPIYGFDQWTGASTNNTVGYPVGTTFSLNAGAALTVINVEDDDGTASQLFSDGYIDTPGDGSSPSTANNDQVLSQAVTINGQTFQPGDQVELEFGFTTTSGDTFWVIRIDGVNVGISGPVLPTPGTTYEVAGSSDGQASPISNVPCFTAGTLITTKDGTTRIEELSVGDLVLTYAGSYEPIRWIGRRELDSVDLSVNPKLVPIRIAAGALGAGLPTQDLTVSPQHRILVRSKIAQRMFNTNEVLVSAKSLLPLDSIDRVCATESVCYFHLLFDTHQIVFANDTPSESLFAGPEALKSIPEAARAEILPLLPEFEDPGFEPRPAALIPKGHKQRGLISRHLKNGQALLA</sequence>
<dbReference type="Pfam" id="PF13403">
    <property type="entry name" value="Hint_2"/>
    <property type="match status" value="1"/>
</dbReference>
<evidence type="ECO:0000313" key="4">
    <source>
        <dbReference type="Proteomes" id="UP000202485"/>
    </source>
</evidence>
<gene>
    <name evidence="3" type="ORF">RUA8715_01021</name>
</gene>
<dbReference type="AlphaFoldDB" id="A0A238K0D7"/>
<feature type="compositionally biased region" description="Polar residues" evidence="1">
    <location>
        <begin position="67"/>
        <end position="76"/>
    </location>
</feature>